<dbReference type="InterPro" id="IPR001579">
    <property type="entry name" value="Glyco_hydro_18_chit_AS"/>
</dbReference>
<keyword evidence="4 5" id="KW-0326">Glycosidase</keyword>
<keyword evidence="7" id="KW-0812">Transmembrane</keyword>
<dbReference type="GO" id="GO:0005975">
    <property type="term" value="P:carbohydrate metabolic process"/>
    <property type="evidence" value="ECO:0007669"/>
    <property type="project" value="InterPro"/>
</dbReference>
<dbReference type="SUPFAM" id="SSF51445">
    <property type="entry name" value="(Trans)glycosidases"/>
    <property type="match status" value="1"/>
</dbReference>
<evidence type="ECO:0000313" key="9">
    <source>
        <dbReference type="EMBL" id="CAG9861620.1"/>
    </source>
</evidence>
<reference evidence="9" key="1">
    <citation type="submission" date="2022-01" db="EMBL/GenBank/DDBJ databases">
        <authorList>
            <person name="King R."/>
        </authorList>
    </citation>
    <scope>NUCLEOTIDE SEQUENCE</scope>
</reference>
<dbReference type="OrthoDB" id="76388at2759"/>
<evidence type="ECO:0000256" key="2">
    <source>
        <dbReference type="ARBA" id="ARBA00022801"/>
    </source>
</evidence>
<dbReference type="Gene3D" id="3.20.20.80">
    <property type="entry name" value="Glycosidases"/>
    <property type="match status" value="1"/>
</dbReference>
<evidence type="ECO:0000313" key="10">
    <source>
        <dbReference type="Proteomes" id="UP001153712"/>
    </source>
</evidence>
<sequence length="468" mass="53703">MFSDDFYRYAVLTPNLNVVNTRTRWYQQRKIALVLILIVSPVVLFFILYGVLFGFHRSIIYPKTASKVLSENLHRAITYSLSIPNGTYDPSIHFKVPKKIQITKYKLVCYYSLPDDQGSLQIDHLDPHLCTHINVAFGRVVNNSLYLTDYNKECLKKIVKLKQVNNDLKVLVSVGGAGDVENGFPEMVLNHTNRKTFIKSVVSYVREFNIDGIDLDWEFPNVNNTEDKRQKVHFTQLLEEIRKSINRQKNQQYLLTVAVAAPLTLIAQSYDVAYMNDYVDFVNLMSYDYHFYTKWTPFTGFNSPLYASDNEVFIFGTLNVNYSANVWYNLGMDRSKIIVGLPIYGHTFRLTNPKNNGLYAPASGYGRLGSLGFADYPDICKFLALNQISPVFDMETKSPYASKFYEWVSFENTQSLTYKAEYIRDQQFGGAMVWSLNADDYKLHCQAEGAVKGKFPLVNSIRNVLFGS</sequence>
<comment type="similarity">
    <text evidence="6">Belongs to the glycosyl hydrolase 18 family.</text>
</comment>
<evidence type="ECO:0000259" key="8">
    <source>
        <dbReference type="PROSITE" id="PS51910"/>
    </source>
</evidence>
<evidence type="ECO:0000256" key="3">
    <source>
        <dbReference type="ARBA" id="ARBA00023180"/>
    </source>
</evidence>
<dbReference type="Pfam" id="PF00704">
    <property type="entry name" value="Glyco_hydro_18"/>
    <property type="match status" value="1"/>
</dbReference>
<dbReference type="EMBL" id="OU900097">
    <property type="protein sequence ID" value="CAG9861620.1"/>
    <property type="molecule type" value="Genomic_DNA"/>
</dbReference>
<dbReference type="InterPro" id="IPR017853">
    <property type="entry name" value="GH"/>
</dbReference>
<dbReference type="SUPFAM" id="SSF54556">
    <property type="entry name" value="Chitinase insertion domain"/>
    <property type="match status" value="1"/>
</dbReference>
<dbReference type="InterPro" id="IPR011583">
    <property type="entry name" value="Chitinase_II/V-like_cat"/>
</dbReference>
<dbReference type="PROSITE" id="PS51910">
    <property type="entry name" value="GH18_2"/>
    <property type="match status" value="1"/>
</dbReference>
<dbReference type="PROSITE" id="PS01095">
    <property type="entry name" value="GH18_1"/>
    <property type="match status" value="1"/>
</dbReference>
<evidence type="ECO:0000256" key="7">
    <source>
        <dbReference type="SAM" id="Phobius"/>
    </source>
</evidence>
<feature type="transmembrane region" description="Helical" evidence="7">
    <location>
        <begin position="31"/>
        <end position="55"/>
    </location>
</feature>
<evidence type="ECO:0000256" key="1">
    <source>
        <dbReference type="ARBA" id="ARBA00022729"/>
    </source>
</evidence>
<name>A0A9N9XQ65_PHYSR</name>
<dbReference type="InterPro" id="IPR001223">
    <property type="entry name" value="Glyco_hydro18_cat"/>
</dbReference>
<dbReference type="InterPro" id="IPR050314">
    <property type="entry name" value="Glycosyl_Hydrlase_18"/>
</dbReference>
<keyword evidence="3" id="KW-0325">Glycoprotein</keyword>
<dbReference type="AlphaFoldDB" id="A0A9N9XQ65"/>
<dbReference type="SMART" id="SM00636">
    <property type="entry name" value="Glyco_18"/>
    <property type="match status" value="1"/>
</dbReference>
<dbReference type="FunFam" id="3.10.50.10:FF:000003">
    <property type="entry name" value="Class V chitinase CHIT5b"/>
    <property type="match status" value="1"/>
</dbReference>
<keyword evidence="10" id="KW-1185">Reference proteome</keyword>
<dbReference type="PANTHER" id="PTHR11177">
    <property type="entry name" value="CHITINASE"/>
    <property type="match status" value="1"/>
</dbReference>
<proteinExistence type="inferred from homology"/>
<dbReference type="GO" id="GO:0008061">
    <property type="term" value="F:chitin binding"/>
    <property type="evidence" value="ECO:0007669"/>
    <property type="project" value="InterPro"/>
</dbReference>
<keyword evidence="1" id="KW-0732">Signal</keyword>
<dbReference type="GO" id="GO:0004568">
    <property type="term" value="F:chitinase activity"/>
    <property type="evidence" value="ECO:0007669"/>
    <property type="project" value="TreeGrafter"/>
</dbReference>
<keyword evidence="7" id="KW-0472">Membrane</keyword>
<organism evidence="9 10">
    <name type="scientific">Phyllotreta striolata</name>
    <name type="common">Striped flea beetle</name>
    <name type="synonym">Crioceris striolata</name>
    <dbReference type="NCBI Taxonomy" id="444603"/>
    <lineage>
        <taxon>Eukaryota</taxon>
        <taxon>Metazoa</taxon>
        <taxon>Ecdysozoa</taxon>
        <taxon>Arthropoda</taxon>
        <taxon>Hexapoda</taxon>
        <taxon>Insecta</taxon>
        <taxon>Pterygota</taxon>
        <taxon>Neoptera</taxon>
        <taxon>Endopterygota</taxon>
        <taxon>Coleoptera</taxon>
        <taxon>Polyphaga</taxon>
        <taxon>Cucujiformia</taxon>
        <taxon>Chrysomeloidea</taxon>
        <taxon>Chrysomelidae</taxon>
        <taxon>Galerucinae</taxon>
        <taxon>Alticini</taxon>
        <taxon>Phyllotreta</taxon>
    </lineage>
</organism>
<gene>
    <name evidence="9" type="ORF">PHYEVI_LOCUS7955</name>
</gene>
<protein>
    <recommendedName>
        <fullName evidence="8">GH18 domain-containing protein</fullName>
    </recommendedName>
</protein>
<evidence type="ECO:0000256" key="6">
    <source>
        <dbReference type="RuleBase" id="RU004453"/>
    </source>
</evidence>
<dbReference type="PANTHER" id="PTHR11177:SF390">
    <property type="entry name" value="CHITINASE 11"/>
    <property type="match status" value="1"/>
</dbReference>
<feature type="domain" description="GH18" evidence="8">
    <location>
        <begin position="105"/>
        <end position="468"/>
    </location>
</feature>
<dbReference type="Gene3D" id="3.10.50.10">
    <property type="match status" value="1"/>
</dbReference>
<keyword evidence="2 5" id="KW-0378">Hydrolase</keyword>
<evidence type="ECO:0000256" key="5">
    <source>
        <dbReference type="RuleBase" id="RU000489"/>
    </source>
</evidence>
<dbReference type="GO" id="GO:0006032">
    <property type="term" value="P:chitin catabolic process"/>
    <property type="evidence" value="ECO:0007669"/>
    <property type="project" value="TreeGrafter"/>
</dbReference>
<dbReference type="Proteomes" id="UP001153712">
    <property type="component" value="Chromosome 4"/>
</dbReference>
<dbReference type="GO" id="GO:0005576">
    <property type="term" value="C:extracellular region"/>
    <property type="evidence" value="ECO:0007669"/>
    <property type="project" value="TreeGrafter"/>
</dbReference>
<dbReference type="InterPro" id="IPR029070">
    <property type="entry name" value="Chitinase_insertion_sf"/>
</dbReference>
<keyword evidence="7" id="KW-1133">Transmembrane helix</keyword>
<evidence type="ECO:0000256" key="4">
    <source>
        <dbReference type="ARBA" id="ARBA00023295"/>
    </source>
</evidence>
<accession>A0A9N9XQ65</accession>